<proteinExistence type="predicted"/>
<organism evidence="1 2">
    <name type="scientific">Popillia japonica</name>
    <name type="common">Japanese beetle</name>
    <dbReference type="NCBI Taxonomy" id="7064"/>
    <lineage>
        <taxon>Eukaryota</taxon>
        <taxon>Metazoa</taxon>
        <taxon>Ecdysozoa</taxon>
        <taxon>Arthropoda</taxon>
        <taxon>Hexapoda</taxon>
        <taxon>Insecta</taxon>
        <taxon>Pterygota</taxon>
        <taxon>Neoptera</taxon>
        <taxon>Endopterygota</taxon>
        <taxon>Coleoptera</taxon>
        <taxon>Polyphaga</taxon>
        <taxon>Scarabaeiformia</taxon>
        <taxon>Scarabaeidae</taxon>
        <taxon>Rutelinae</taxon>
        <taxon>Popillia</taxon>
    </lineage>
</organism>
<comment type="caution">
    <text evidence="1">The sequence shown here is derived from an EMBL/GenBank/DDBJ whole genome shotgun (WGS) entry which is preliminary data.</text>
</comment>
<gene>
    <name evidence="1" type="ORF">QE152_g38091</name>
</gene>
<name>A0AAW1I8W3_POPJA</name>
<dbReference type="EMBL" id="JASPKY010000781">
    <property type="protein sequence ID" value="KAK9685372.1"/>
    <property type="molecule type" value="Genomic_DNA"/>
</dbReference>
<dbReference type="AlphaFoldDB" id="A0AAW1I8W3"/>
<evidence type="ECO:0000313" key="2">
    <source>
        <dbReference type="Proteomes" id="UP001458880"/>
    </source>
</evidence>
<accession>A0AAW1I8W3</accession>
<dbReference type="Proteomes" id="UP001458880">
    <property type="component" value="Unassembled WGS sequence"/>
</dbReference>
<sequence length="235" mass="26669">MSEVLVERRCTSKTSASANNLKRSKSVRASLRLIGNKILHHRNANELQMNTIQKSPSLSSIRDSVEFKRNYFNREAIKNLQNWNFADSDSIETILKTPINEHKVYKNQLTYLGFKKVDFLKNNKAKVTVSTPPSTIAPKAAAILQIPIREECESTSVPMRRKNVDGIVVRTESSGRRFSSRYGEECDLQGRFDNFAAFQRGTLRLSMNGGYHKRKGITLNTAYRSSTSSRSLSLF</sequence>
<reference evidence="1 2" key="1">
    <citation type="journal article" date="2024" name="BMC Genomics">
        <title>De novo assembly and annotation of Popillia japonica's genome with initial clues to its potential as an invasive pest.</title>
        <authorList>
            <person name="Cucini C."/>
            <person name="Boschi S."/>
            <person name="Funari R."/>
            <person name="Cardaioli E."/>
            <person name="Iannotti N."/>
            <person name="Marturano G."/>
            <person name="Paoli F."/>
            <person name="Bruttini M."/>
            <person name="Carapelli A."/>
            <person name="Frati F."/>
            <person name="Nardi F."/>
        </authorList>
    </citation>
    <scope>NUCLEOTIDE SEQUENCE [LARGE SCALE GENOMIC DNA]</scope>
    <source>
        <strain evidence="1">DMR45628</strain>
    </source>
</reference>
<keyword evidence="2" id="KW-1185">Reference proteome</keyword>
<evidence type="ECO:0000313" key="1">
    <source>
        <dbReference type="EMBL" id="KAK9685372.1"/>
    </source>
</evidence>
<protein>
    <submittedName>
        <fullName evidence="1">Uncharacterized protein</fullName>
    </submittedName>
</protein>